<accession>A0ABV0B5X5</accession>
<dbReference type="SUPFAM" id="SSF48239">
    <property type="entry name" value="Terpenoid cyclases/Protein prenyltransferases"/>
    <property type="match status" value="2"/>
</dbReference>
<name>A0ABV0B5X5_9SPHN</name>
<dbReference type="EMBL" id="JBDIZK010000002">
    <property type="protein sequence ID" value="MEN3746550.1"/>
    <property type="molecule type" value="Genomic_DNA"/>
</dbReference>
<evidence type="ECO:0000313" key="2">
    <source>
        <dbReference type="Proteomes" id="UP001427805"/>
    </source>
</evidence>
<evidence type="ECO:0000313" key="1">
    <source>
        <dbReference type="EMBL" id="MEN3746550.1"/>
    </source>
</evidence>
<reference evidence="1 2" key="1">
    <citation type="submission" date="2024-05" db="EMBL/GenBank/DDBJ databases">
        <title>Sphingomonas sp. HF-S3 16S ribosomal RNA gene Genome sequencing and assembly.</title>
        <authorList>
            <person name="Lee H."/>
        </authorList>
    </citation>
    <scope>NUCLEOTIDE SEQUENCE [LARGE SCALE GENOMIC DNA]</scope>
    <source>
        <strain evidence="1 2">HF-S3</strain>
    </source>
</reference>
<dbReference type="Gene3D" id="1.50.10.20">
    <property type="match status" value="3"/>
</dbReference>
<dbReference type="InterPro" id="IPR008930">
    <property type="entry name" value="Terpenoid_cyclase/PrenylTrfase"/>
</dbReference>
<dbReference type="Proteomes" id="UP001427805">
    <property type="component" value="Unassembled WGS sequence"/>
</dbReference>
<protein>
    <submittedName>
        <fullName evidence="1">Prenyltransferase/squalene oxidase repeat-containing protein</fullName>
    </submittedName>
</protein>
<keyword evidence="2" id="KW-1185">Reference proteome</keyword>
<proteinExistence type="predicted"/>
<dbReference type="RefSeq" id="WP_346245549.1">
    <property type="nucleotide sequence ID" value="NZ_JBDIZK010000002.1"/>
</dbReference>
<organism evidence="1 2">
    <name type="scientific">Sphingomonas rustica</name>
    <dbReference type="NCBI Taxonomy" id="3103142"/>
    <lineage>
        <taxon>Bacteria</taxon>
        <taxon>Pseudomonadati</taxon>
        <taxon>Pseudomonadota</taxon>
        <taxon>Alphaproteobacteria</taxon>
        <taxon>Sphingomonadales</taxon>
        <taxon>Sphingomonadaceae</taxon>
        <taxon>Sphingomonas</taxon>
    </lineage>
</organism>
<gene>
    <name evidence="1" type="ORF">TPR58_05180</name>
</gene>
<sequence>MTLLLAASARLDAAIARAQDFLLSAQDANGGWRDFLLPAGLSDGWVTGYVGEALIEGEGPDRPWPAARRAWRFLQSAETPLGGWSYNANVPGDADSTLWGLRFAEAIDEATMPVAERAYAFLDRHIRKDGGLSTYAEAGPIRDYTGMPAFVPFDGWVRSHVCVSAAGANLSRRPAGLIDYLVSQQDEDGGWSGYFWFDREYATGEAVRALSRIGPDDSRSRDAIDLAATWLTRRVLHLAAAEGRVRPTFALACAARALADVARNRDAREALARAADSLVEWQRETGSWGPSARLRVPPPYAIVPPEEATWTRWEGLPPDTSSSAEVLAATFTNFSPDHRGLFSAATALRALRAIARGKVS</sequence>
<comment type="caution">
    <text evidence="1">The sequence shown here is derived from an EMBL/GenBank/DDBJ whole genome shotgun (WGS) entry which is preliminary data.</text>
</comment>